<evidence type="ECO:0000313" key="2">
    <source>
        <dbReference type="Proteomes" id="UP000606786"/>
    </source>
</evidence>
<reference evidence="1" key="1">
    <citation type="submission" date="2020-11" db="EMBL/GenBank/DDBJ databases">
        <authorList>
            <person name="Whitehead M."/>
        </authorList>
    </citation>
    <scope>NUCLEOTIDE SEQUENCE</scope>
    <source>
        <strain evidence="1">EGII</strain>
    </source>
</reference>
<evidence type="ECO:0000313" key="1">
    <source>
        <dbReference type="EMBL" id="CAD7015480.1"/>
    </source>
</evidence>
<feature type="non-terminal residue" evidence="1">
    <location>
        <position position="1"/>
    </location>
</feature>
<dbReference type="AlphaFoldDB" id="A0A811VJL7"/>
<protein>
    <submittedName>
        <fullName evidence="1">(Mediterranean fruit fly) hypothetical protein</fullName>
    </submittedName>
</protein>
<name>A0A811VJL7_CERCA</name>
<comment type="caution">
    <text evidence="1">The sequence shown here is derived from an EMBL/GenBank/DDBJ whole genome shotgun (WGS) entry which is preliminary data.</text>
</comment>
<accession>A0A811VJL7</accession>
<gene>
    <name evidence="1" type="ORF">CCAP1982_LOCUS23419</name>
</gene>
<dbReference type="EMBL" id="CAJHJT010000056">
    <property type="protein sequence ID" value="CAD7015480.1"/>
    <property type="molecule type" value="Genomic_DNA"/>
</dbReference>
<organism evidence="1 2">
    <name type="scientific">Ceratitis capitata</name>
    <name type="common">Mediterranean fruit fly</name>
    <name type="synonym">Tephritis capitata</name>
    <dbReference type="NCBI Taxonomy" id="7213"/>
    <lineage>
        <taxon>Eukaryota</taxon>
        <taxon>Metazoa</taxon>
        <taxon>Ecdysozoa</taxon>
        <taxon>Arthropoda</taxon>
        <taxon>Hexapoda</taxon>
        <taxon>Insecta</taxon>
        <taxon>Pterygota</taxon>
        <taxon>Neoptera</taxon>
        <taxon>Endopterygota</taxon>
        <taxon>Diptera</taxon>
        <taxon>Brachycera</taxon>
        <taxon>Muscomorpha</taxon>
        <taxon>Tephritoidea</taxon>
        <taxon>Tephritidae</taxon>
        <taxon>Ceratitis</taxon>
        <taxon>Ceratitis</taxon>
    </lineage>
</organism>
<dbReference type="Proteomes" id="UP000606786">
    <property type="component" value="Unassembled WGS sequence"/>
</dbReference>
<sequence length="66" mass="7134">FLQPNSKHTRTPPAALCPTPNSVCVPFAEFQIKRSAANHNANALPRTIIPSAFAAINDGSVLRMYV</sequence>
<proteinExistence type="predicted"/>
<keyword evidence="2" id="KW-1185">Reference proteome</keyword>